<organism evidence="1 2">
    <name type="scientific">Haloferula sargassicola</name>
    <dbReference type="NCBI Taxonomy" id="490096"/>
    <lineage>
        <taxon>Bacteria</taxon>
        <taxon>Pseudomonadati</taxon>
        <taxon>Verrucomicrobiota</taxon>
        <taxon>Verrucomicrobiia</taxon>
        <taxon>Verrucomicrobiales</taxon>
        <taxon>Verrucomicrobiaceae</taxon>
        <taxon>Haloferula</taxon>
    </lineage>
</organism>
<accession>A0ABP9UYH2</accession>
<keyword evidence="2" id="KW-1185">Reference proteome</keyword>
<evidence type="ECO:0000313" key="1">
    <source>
        <dbReference type="EMBL" id="GAA5484399.1"/>
    </source>
</evidence>
<evidence type="ECO:0008006" key="3">
    <source>
        <dbReference type="Google" id="ProtNLM"/>
    </source>
</evidence>
<name>A0ABP9UYH2_9BACT</name>
<comment type="caution">
    <text evidence="1">The sequence shown here is derived from an EMBL/GenBank/DDBJ whole genome shotgun (WGS) entry which is preliminary data.</text>
</comment>
<proteinExistence type="predicted"/>
<reference evidence="1 2" key="1">
    <citation type="submission" date="2024-02" db="EMBL/GenBank/DDBJ databases">
        <title>Haloferula sargassicola NBRC 104335.</title>
        <authorList>
            <person name="Ichikawa N."/>
            <person name="Katano-Makiyama Y."/>
            <person name="Hidaka K."/>
        </authorList>
    </citation>
    <scope>NUCLEOTIDE SEQUENCE [LARGE SCALE GENOMIC DNA]</scope>
    <source>
        <strain evidence="1 2">NBRC 104335</strain>
    </source>
</reference>
<dbReference type="Proteomes" id="UP001476282">
    <property type="component" value="Unassembled WGS sequence"/>
</dbReference>
<dbReference type="RefSeq" id="WP_353568496.1">
    <property type="nucleotide sequence ID" value="NZ_BAABRI010000025.1"/>
</dbReference>
<gene>
    <name evidence="1" type="ORF">Hsar01_03643</name>
</gene>
<sequence>MKVIRKTPGGETRELLLKEYFLNAYLIAALKTVGDQIRQSRTAEVKLPQPAPVPLDRS</sequence>
<protein>
    <recommendedName>
        <fullName evidence="3">Transposase</fullName>
    </recommendedName>
</protein>
<evidence type="ECO:0000313" key="2">
    <source>
        <dbReference type="Proteomes" id="UP001476282"/>
    </source>
</evidence>
<dbReference type="EMBL" id="BAABRI010000025">
    <property type="protein sequence ID" value="GAA5484399.1"/>
    <property type="molecule type" value="Genomic_DNA"/>
</dbReference>